<feature type="compositionally biased region" description="Basic residues" evidence="5">
    <location>
        <begin position="76"/>
        <end position="90"/>
    </location>
</feature>
<evidence type="ECO:0000313" key="8">
    <source>
        <dbReference type="EMBL" id="TTB56410.1"/>
    </source>
</evidence>
<dbReference type="PROSITE" id="PS51058">
    <property type="entry name" value="ZF_CXXC"/>
    <property type="match status" value="1"/>
</dbReference>
<feature type="region of interest" description="Disordered" evidence="5">
    <location>
        <begin position="170"/>
        <end position="251"/>
    </location>
</feature>
<feature type="region of interest" description="Disordered" evidence="5">
    <location>
        <begin position="725"/>
        <end position="744"/>
    </location>
</feature>
<accession>A0A556V9B0</accession>
<name>A0A556V9B0_BAGYA</name>
<feature type="compositionally biased region" description="Basic residues" evidence="5">
    <location>
        <begin position="170"/>
        <end position="180"/>
    </location>
</feature>
<feature type="compositionally biased region" description="Basic and acidic residues" evidence="5">
    <location>
        <begin position="1"/>
        <end position="17"/>
    </location>
</feature>
<feature type="compositionally biased region" description="Acidic residues" evidence="5">
    <location>
        <begin position="545"/>
        <end position="559"/>
    </location>
</feature>
<sequence length="906" mass="100229">MEGVTEEPRVQPEKGQDETGPALADDALPIEKDDPSMLAVMEPGEEETEPPPDWLEPLEDCEDEGDDSVETDISSKRRSRRSSKASRKPGRPSVSASCAWVDCPELGNGWKRKVIFWRAGNSATYYLSPKGVRFRSKVQLAKHLKTDLSLFDYKEGKFVDAIIPRKRRKYQVKGGTRRSRLSSAKATTLDLDKSHTPEIPPTPPQNGPLSPQRPHLIPVPLSTSPPLKSSYRSPPELTPVSPTILQQPSPSPSLILDDLTVQTNPVSQTWLQSSLAPVSPTKTSECDFPTYPNGQSALKDSRSRQITPSTLLALDPGGGIKEHGLPLLEGCANCGRIPRHGKREAPALSKMQTSRRNQHPHIIFKKKSLKFMAEQEMKKEEIKKEVQPDSDEDDDGPDGGPDNDDDWGRRSRRRRMCGQCKACLRQENCGKCDFCLDKTKYGGPNKLRQKCRFRQCQVRSRLQTWSLKHARSVELMDSGQGEPSSQKHSRPWEGKKMKCHSRKSKYCADHPNDDDGDYTGRRSSRKGQRGKPRRSGPRRKRVKNEEEDEVKDVELEDEEPGRMEQDPFVVGDDGSSGFYESEELYSNNYIQNGPSLDILRGSGSQPVEVEYPELRQAPGLMYAIPGLPDGSQLLTSVLPNSVSVHLRAVPGIHTPLMLDEPPGKAAPQQHSEVLTSNGPSLHLSDFLRNHGLELVEVDTTIPQTPVPPITPLIAPPTAPLIVPLTDPSTAHPSHEPEQQGKAGTLPEIHSLAESTERSSIRDSGLLELLTSLRRTILPAHWVGVMANGPILQLFQCSKLSPMADTVLQIEQDFSYEISVQNQPLLPTHTPVRVPPGPSHVRQQSRDPAAQPGGAERLSGLPELRGELAARAAVVRTRRIVPATRPAGRGLLREMPGVQPSCNELVH</sequence>
<feature type="region of interest" description="Disordered" evidence="5">
    <location>
        <begin position="503"/>
        <end position="577"/>
    </location>
</feature>
<feature type="domain" description="MBD" evidence="6">
    <location>
        <begin position="96"/>
        <end position="166"/>
    </location>
</feature>
<evidence type="ECO:0000256" key="4">
    <source>
        <dbReference type="PROSITE-ProRule" id="PRU00509"/>
    </source>
</evidence>
<dbReference type="EMBL" id="VCAZ01000169">
    <property type="protein sequence ID" value="TTB56410.1"/>
    <property type="molecule type" value="Genomic_DNA"/>
</dbReference>
<dbReference type="SUPFAM" id="SSF54171">
    <property type="entry name" value="DNA-binding domain"/>
    <property type="match status" value="1"/>
</dbReference>
<evidence type="ECO:0000256" key="3">
    <source>
        <dbReference type="ARBA" id="ARBA00022833"/>
    </source>
</evidence>
<evidence type="ECO:0000259" key="6">
    <source>
        <dbReference type="PROSITE" id="PS50982"/>
    </source>
</evidence>
<feature type="compositionally biased region" description="Polar residues" evidence="5">
    <location>
        <begin position="221"/>
        <end position="232"/>
    </location>
</feature>
<gene>
    <name evidence="8" type="ORF">Baya_14592</name>
</gene>
<evidence type="ECO:0000256" key="1">
    <source>
        <dbReference type="ARBA" id="ARBA00022723"/>
    </source>
</evidence>
<dbReference type="Gene3D" id="3.30.890.10">
    <property type="entry name" value="Methyl-cpg-binding Protein 2, Chain A"/>
    <property type="match status" value="1"/>
</dbReference>
<feature type="region of interest" description="Disordered" evidence="5">
    <location>
        <begin position="1"/>
        <end position="97"/>
    </location>
</feature>
<proteinExistence type="predicted"/>
<reference evidence="8 9" key="1">
    <citation type="journal article" date="2019" name="Genome Biol. Evol.">
        <title>Whole-Genome Sequencing of the Giant Devil Catfish, Bagarius yarrelli.</title>
        <authorList>
            <person name="Jiang W."/>
            <person name="Lv Y."/>
            <person name="Cheng L."/>
            <person name="Yang K."/>
            <person name="Chao B."/>
            <person name="Wang X."/>
            <person name="Li Y."/>
            <person name="Pan X."/>
            <person name="You X."/>
            <person name="Zhang Y."/>
            <person name="Yang J."/>
            <person name="Li J."/>
            <person name="Zhang X."/>
            <person name="Liu S."/>
            <person name="Sun C."/>
            <person name="Yang J."/>
            <person name="Shi Q."/>
        </authorList>
    </citation>
    <scope>NUCLEOTIDE SEQUENCE [LARGE SCALE GENOMIC DNA]</scope>
    <source>
        <strain evidence="8">JWS20170419001</strain>
        <tissue evidence="8">Muscle</tissue>
    </source>
</reference>
<evidence type="ECO:0000256" key="5">
    <source>
        <dbReference type="SAM" id="MobiDB-lite"/>
    </source>
</evidence>
<dbReference type="SMART" id="SM00391">
    <property type="entry name" value="MBD"/>
    <property type="match status" value="1"/>
</dbReference>
<protein>
    <submittedName>
        <fullName evidence="8">CXXC-type zinc finger protein 1</fullName>
    </submittedName>
</protein>
<keyword evidence="3" id="KW-0862">Zinc</keyword>
<dbReference type="InterPro" id="IPR001739">
    <property type="entry name" value="Methyl_CpG_DNA-bd"/>
</dbReference>
<keyword evidence="2 4" id="KW-0863">Zinc-finger</keyword>
<feature type="compositionally biased region" description="Acidic residues" evidence="5">
    <location>
        <begin position="43"/>
        <end position="70"/>
    </location>
</feature>
<dbReference type="OrthoDB" id="10072024at2759"/>
<feature type="region of interest" description="Disordered" evidence="5">
    <location>
        <begin position="476"/>
        <end position="495"/>
    </location>
</feature>
<evidence type="ECO:0000313" key="9">
    <source>
        <dbReference type="Proteomes" id="UP000319801"/>
    </source>
</evidence>
<dbReference type="PROSITE" id="PS50982">
    <property type="entry name" value="MBD"/>
    <property type="match status" value="1"/>
</dbReference>
<feature type="domain" description="CXXC-type" evidence="7">
    <location>
        <begin position="410"/>
        <end position="457"/>
    </location>
</feature>
<organism evidence="8 9">
    <name type="scientific">Bagarius yarrelli</name>
    <name type="common">Goonch</name>
    <name type="synonym">Bagrus yarrelli</name>
    <dbReference type="NCBI Taxonomy" id="175774"/>
    <lineage>
        <taxon>Eukaryota</taxon>
        <taxon>Metazoa</taxon>
        <taxon>Chordata</taxon>
        <taxon>Craniata</taxon>
        <taxon>Vertebrata</taxon>
        <taxon>Euteleostomi</taxon>
        <taxon>Actinopterygii</taxon>
        <taxon>Neopterygii</taxon>
        <taxon>Teleostei</taxon>
        <taxon>Ostariophysi</taxon>
        <taxon>Siluriformes</taxon>
        <taxon>Sisoridae</taxon>
        <taxon>Sisorinae</taxon>
        <taxon>Bagarius</taxon>
    </lineage>
</organism>
<dbReference type="Pfam" id="PF02008">
    <property type="entry name" value="zf-CXXC"/>
    <property type="match status" value="1"/>
</dbReference>
<dbReference type="Pfam" id="PF01429">
    <property type="entry name" value="MBD"/>
    <property type="match status" value="1"/>
</dbReference>
<comment type="caution">
    <text evidence="8">The sequence shown here is derived from an EMBL/GenBank/DDBJ whole genome shotgun (WGS) entry which is preliminary data.</text>
</comment>
<dbReference type="InterPro" id="IPR002857">
    <property type="entry name" value="Znf_CXXC"/>
</dbReference>
<dbReference type="GO" id="GO:0008270">
    <property type="term" value="F:zinc ion binding"/>
    <property type="evidence" value="ECO:0007669"/>
    <property type="project" value="UniProtKB-KW"/>
</dbReference>
<keyword evidence="9" id="KW-1185">Reference proteome</keyword>
<dbReference type="GO" id="GO:0003677">
    <property type="term" value="F:DNA binding"/>
    <property type="evidence" value="ECO:0007669"/>
    <property type="project" value="InterPro"/>
</dbReference>
<feature type="region of interest" description="Disordered" evidence="5">
    <location>
        <begin position="826"/>
        <end position="861"/>
    </location>
</feature>
<feature type="compositionally biased region" description="Basic and acidic residues" evidence="5">
    <location>
        <begin position="378"/>
        <end position="387"/>
    </location>
</feature>
<dbReference type="AlphaFoldDB" id="A0A556V9B0"/>
<evidence type="ECO:0000256" key="2">
    <source>
        <dbReference type="ARBA" id="ARBA00022771"/>
    </source>
</evidence>
<feature type="compositionally biased region" description="Basic residues" evidence="5">
    <location>
        <begin position="522"/>
        <end position="542"/>
    </location>
</feature>
<dbReference type="Proteomes" id="UP000319801">
    <property type="component" value="Unassembled WGS sequence"/>
</dbReference>
<feature type="compositionally biased region" description="Acidic residues" evidence="5">
    <location>
        <begin position="388"/>
        <end position="405"/>
    </location>
</feature>
<keyword evidence="1" id="KW-0479">Metal-binding</keyword>
<dbReference type="InterPro" id="IPR016177">
    <property type="entry name" value="DNA-bd_dom_sf"/>
</dbReference>
<evidence type="ECO:0000259" key="7">
    <source>
        <dbReference type="PROSITE" id="PS51058"/>
    </source>
</evidence>
<feature type="region of interest" description="Disordered" evidence="5">
    <location>
        <begin position="378"/>
        <end position="410"/>
    </location>
</feature>